<sequence>MRLRQTIMNTTSLSKFLKLTSVCHKLHKLTSDSNSLNSELIFFIFSDYNLETVRKGKLLEGNKTDREDRELPTHVGEEFANRHNMYFIETSAKEADNVEKLFIEIAKELTQLVRSGHFDKDSKIGDLSPQDVSSITLPSTRDSKTEFPCCNKIMPSSS</sequence>
<dbReference type="EMBL" id="SEYY01021584">
    <property type="protein sequence ID" value="KAB7496235.1"/>
    <property type="molecule type" value="Genomic_DNA"/>
</dbReference>
<comment type="caution">
    <text evidence="1">The sequence shown here is derived from an EMBL/GenBank/DDBJ whole genome shotgun (WGS) entry which is preliminary data.</text>
</comment>
<dbReference type="AlphaFoldDB" id="A0A5N5SQ44"/>
<dbReference type="GO" id="GO:0003924">
    <property type="term" value="F:GTPase activity"/>
    <property type="evidence" value="ECO:0007669"/>
    <property type="project" value="InterPro"/>
</dbReference>
<reference evidence="1 2" key="1">
    <citation type="journal article" date="2019" name="PLoS Biol.">
        <title>Sex chromosomes control vertical transmission of feminizing Wolbachia symbionts in an isopod.</title>
        <authorList>
            <person name="Becking T."/>
            <person name="Chebbi M.A."/>
            <person name="Giraud I."/>
            <person name="Moumen B."/>
            <person name="Laverre T."/>
            <person name="Caubet Y."/>
            <person name="Peccoud J."/>
            <person name="Gilbert C."/>
            <person name="Cordaux R."/>
        </authorList>
    </citation>
    <scope>NUCLEOTIDE SEQUENCE [LARGE SCALE GENOMIC DNA]</scope>
    <source>
        <strain evidence="1">ANa2</strain>
        <tissue evidence="1">Whole body excluding digestive tract and cuticle</tissue>
    </source>
</reference>
<protein>
    <submittedName>
        <fullName evidence="1">Ras-related protein RABA4d</fullName>
    </submittedName>
</protein>
<evidence type="ECO:0000313" key="2">
    <source>
        <dbReference type="Proteomes" id="UP000326759"/>
    </source>
</evidence>
<dbReference type="PROSITE" id="PS51419">
    <property type="entry name" value="RAB"/>
    <property type="match status" value="1"/>
</dbReference>
<dbReference type="InterPro" id="IPR027417">
    <property type="entry name" value="P-loop_NTPase"/>
</dbReference>
<dbReference type="InterPro" id="IPR001806">
    <property type="entry name" value="Small_GTPase"/>
</dbReference>
<dbReference type="InterPro" id="IPR050209">
    <property type="entry name" value="Rab_GTPases_membrane_traffic"/>
</dbReference>
<proteinExistence type="predicted"/>
<accession>A0A5N5SQ44</accession>
<dbReference type="Pfam" id="PF00071">
    <property type="entry name" value="Ras"/>
    <property type="match status" value="1"/>
</dbReference>
<dbReference type="Gene3D" id="3.40.50.300">
    <property type="entry name" value="P-loop containing nucleotide triphosphate hydrolases"/>
    <property type="match status" value="1"/>
</dbReference>
<dbReference type="GO" id="GO:0005525">
    <property type="term" value="F:GTP binding"/>
    <property type="evidence" value="ECO:0007669"/>
    <property type="project" value="InterPro"/>
</dbReference>
<dbReference type="SUPFAM" id="SSF52540">
    <property type="entry name" value="P-loop containing nucleoside triphosphate hydrolases"/>
    <property type="match status" value="1"/>
</dbReference>
<name>A0A5N5SQ44_9CRUS</name>
<dbReference type="OrthoDB" id="9989112at2759"/>
<dbReference type="PANTHER" id="PTHR47979">
    <property type="entry name" value="DRAB11-RELATED"/>
    <property type="match status" value="1"/>
</dbReference>
<dbReference type="PRINTS" id="PR00449">
    <property type="entry name" value="RASTRNSFRMNG"/>
</dbReference>
<dbReference type="SMART" id="SM00175">
    <property type="entry name" value="RAB"/>
    <property type="match status" value="1"/>
</dbReference>
<evidence type="ECO:0000313" key="1">
    <source>
        <dbReference type="EMBL" id="KAB7496235.1"/>
    </source>
</evidence>
<gene>
    <name evidence="1" type="primary">RABA4D</name>
    <name evidence="1" type="ORF">Anas_11353</name>
</gene>
<dbReference type="Proteomes" id="UP000326759">
    <property type="component" value="Unassembled WGS sequence"/>
</dbReference>
<keyword evidence="2" id="KW-1185">Reference proteome</keyword>
<organism evidence="1 2">
    <name type="scientific">Armadillidium nasatum</name>
    <dbReference type="NCBI Taxonomy" id="96803"/>
    <lineage>
        <taxon>Eukaryota</taxon>
        <taxon>Metazoa</taxon>
        <taxon>Ecdysozoa</taxon>
        <taxon>Arthropoda</taxon>
        <taxon>Crustacea</taxon>
        <taxon>Multicrustacea</taxon>
        <taxon>Malacostraca</taxon>
        <taxon>Eumalacostraca</taxon>
        <taxon>Peracarida</taxon>
        <taxon>Isopoda</taxon>
        <taxon>Oniscidea</taxon>
        <taxon>Crinocheta</taxon>
        <taxon>Armadillidiidae</taxon>
        <taxon>Armadillidium</taxon>
    </lineage>
</organism>